<dbReference type="Proteomes" id="UP000299102">
    <property type="component" value="Unassembled WGS sequence"/>
</dbReference>
<reference evidence="1 2" key="1">
    <citation type="journal article" date="2019" name="Commun. Biol.">
        <title>The bagworm genome reveals a unique fibroin gene that provides high tensile strength.</title>
        <authorList>
            <person name="Kono N."/>
            <person name="Nakamura H."/>
            <person name="Ohtoshi R."/>
            <person name="Tomita M."/>
            <person name="Numata K."/>
            <person name="Arakawa K."/>
        </authorList>
    </citation>
    <scope>NUCLEOTIDE SEQUENCE [LARGE SCALE GENOMIC DNA]</scope>
</reference>
<protein>
    <submittedName>
        <fullName evidence="1">Uncharacterized protein</fullName>
    </submittedName>
</protein>
<proteinExistence type="predicted"/>
<keyword evidence="2" id="KW-1185">Reference proteome</keyword>
<dbReference type="EMBL" id="BGZK01001105">
    <property type="protein sequence ID" value="GBP71365.1"/>
    <property type="molecule type" value="Genomic_DNA"/>
</dbReference>
<accession>A0A4C1YA70</accession>
<evidence type="ECO:0000313" key="1">
    <source>
        <dbReference type="EMBL" id="GBP71365.1"/>
    </source>
</evidence>
<name>A0A4C1YA70_EUMVA</name>
<gene>
    <name evidence="1" type="ORF">EVAR_50263_1</name>
</gene>
<evidence type="ECO:0000313" key="2">
    <source>
        <dbReference type="Proteomes" id="UP000299102"/>
    </source>
</evidence>
<organism evidence="1 2">
    <name type="scientific">Eumeta variegata</name>
    <name type="common">Bagworm moth</name>
    <name type="synonym">Eumeta japonica</name>
    <dbReference type="NCBI Taxonomy" id="151549"/>
    <lineage>
        <taxon>Eukaryota</taxon>
        <taxon>Metazoa</taxon>
        <taxon>Ecdysozoa</taxon>
        <taxon>Arthropoda</taxon>
        <taxon>Hexapoda</taxon>
        <taxon>Insecta</taxon>
        <taxon>Pterygota</taxon>
        <taxon>Neoptera</taxon>
        <taxon>Endopterygota</taxon>
        <taxon>Lepidoptera</taxon>
        <taxon>Glossata</taxon>
        <taxon>Ditrysia</taxon>
        <taxon>Tineoidea</taxon>
        <taxon>Psychidae</taxon>
        <taxon>Oiketicinae</taxon>
        <taxon>Eumeta</taxon>
    </lineage>
</organism>
<dbReference type="AlphaFoldDB" id="A0A4C1YA70"/>
<sequence length="129" mass="14397">MPSHTSVTFKTTTCNRDETFISIRILPGPLKSCDGPESRLASFEFYKTESSNGIDRCTFTAVSFSIYPIPTTSTNTPPTFHYTPAIHRIVYSRDLLRAIAGRQTTVAVVHLFGMFLTSDSTFFGDRSML</sequence>
<comment type="caution">
    <text evidence="1">The sequence shown here is derived from an EMBL/GenBank/DDBJ whole genome shotgun (WGS) entry which is preliminary data.</text>
</comment>